<keyword evidence="1" id="KW-1185">Reference proteome</keyword>
<name>A0A915ICC4_ROMCU</name>
<evidence type="ECO:0000313" key="2">
    <source>
        <dbReference type="WBParaSite" id="nRc.2.0.1.t10891-RA"/>
    </source>
</evidence>
<protein>
    <submittedName>
        <fullName evidence="2">Uncharacterized protein</fullName>
    </submittedName>
</protein>
<evidence type="ECO:0000313" key="1">
    <source>
        <dbReference type="Proteomes" id="UP000887565"/>
    </source>
</evidence>
<dbReference type="WBParaSite" id="nRc.2.0.1.t10891-RA">
    <property type="protein sequence ID" value="nRc.2.0.1.t10891-RA"/>
    <property type="gene ID" value="nRc.2.0.1.g10891"/>
</dbReference>
<sequence length="107" mass="11609">MAATYCHVAATYGPNISHANYHHTHHLAAAHGPDVGSGHHTSSTIIGYHYMTGTRSRPTGPYHAKLGTTFTKRGHEFAKLYAFLNNELTALYYAGVATLSASYRSVC</sequence>
<dbReference type="Proteomes" id="UP000887565">
    <property type="component" value="Unplaced"/>
</dbReference>
<proteinExistence type="predicted"/>
<reference evidence="2" key="1">
    <citation type="submission" date="2022-11" db="UniProtKB">
        <authorList>
            <consortium name="WormBaseParasite"/>
        </authorList>
    </citation>
    <scope>IDENTIFICATION</scope>
</reference>
<dbReference type="AlphaFoldDB" id="A0A915ICC4"/>
<accession>A0A915ICC4</accession>
<organism evidence="1 2">
    <name type="scientific">Romanomermis culicivorax</name>
    <name type="common">Nematode worm</name>
    <dbReference type="NCBI Taxonomy" id="13658"/>
    <lineage>
        <taxon>Eukaryota</taxon>
        <taxon>Metazoa</taxon>
        <taxon>Ecdysozoa</taxon>
        <taxon>Nematoda</taxon>
        <taxon>Enoplea</taxon>
        <taxon>Dorylaimia</taxon>
        <taxon>Mermithida</taxon>
        <taxon>Mermithoidea</taxon>
        <taxon>Mermithidae</taxon>
        <taxon>Romanomermis</taxon>
    </lineage>
</organism>